<feature type="non-terminal residue" evidence="4">
    <location>
        <position position="321"/>
    </location>
</feature>
<dbReference type="Pfam" id="PF21773">
    <property type="entry name" value="ODAD1_CC"/>
    <property type="match status" value="1"/>
</dbReference>
<protein>
    <recommendedName>
        <fullName evidence="3">ODAD1 central coiled coil region domain-containing protein</fullName>
    </recommendedName>
</protein>
<feature type="domain" description="ODAD1 central coiled coil region" evidence="3">
    <location>
        <begin position="142"/>
        <end position="321"/>
    </location>
</feature>
<keyword evidence="5" id="KW-1185">Reference proteome</keyword>
<dbReference type="Proteomes" id="UP001153148">
    <property type="component" value="Unassembled WGS sequence"/>
</dbReference>
<gene>
    <name evidence="4" type="ORF">TPAB3V08_LOCUS10807</name>
</gene>
<feature type="coiled-coil region" evidence="2">
    <location>
        <begin position="12"/>
        <end position="58"/>
    </location>
</feature>
<proteinExistence type="predicted"/>
<dbReference type="InterPro" id="IPR051876">
    <property type="entry name" value="ODA-DC/CCD"/>
</dbReference>
<keyword evidence="1 2" id="KW-0175">Coiled coil</keyword>
<organism evidence="4 5">
    <name type="scientific">Timema podura</name>
    <name type="common">Walking stick</name>
    <dbReference type="NCBI Taxonomy" id="61482"/>
    <lineage>
        <taxon>Eukaryota</taxon>
        <taxon>Metazoa</taxon>
        <taxon>Ecdysozoa</taxon>
        <taxon>Arthropoda</taxon>
        <taxon>Hexapoda</taxon>
        <taxon>Insecta</taxon>
        <taxon>Pterygota</taxon>
        <taxon>Neoptera</taxon>
        <taxon>Polyneoptera</taxon>
        <taxon>Phasmatodea</taxon>
        <taxon>Timematodea</taxon>
        <taxon>Timematoidea</taxon>
        <taxon>Timematidae</taxon>
        <taxon>Timema</taxon>
    </lineage>
</organism>
<evidence type="ECO:0000256" key="2">
    <source>
        <dbReference type="SAM" id="Coils"/>
    </source>
</evidence>
<sequence>MTTPEMLVQPALENLDETKRELQLIQRNYRRLQDYITHEEAKLKCQKQLKIMNSLEKEKFEIIASLNVASSRAHVENEVGVRRTVNERVELTNSLDKDIRMAELNVKELNDHIFQGQKQVMVLSKQVDSDHTSTKRALHTLKSINCLESRLRVNIEKCSITLRDNDRLRKQILNYIKERRLFNKMYTCLIARLDAGKKVVTDMIEQTTMVYDQREECQGRMLLLKKNSKHNLFTHRSEMQSLHRSVDHEICLQEFLRAKGTKRIMETVMACHRQKRIQKLNEVKRSLASYKGILKSIKKFTNQTDLTVISNAFRNQEELNF</sequence>
<evidence type="ECO:0000259" key="3">
    <source>
        <dbReference type="Pfam" id="PF21773"/>
    </source>
</evidence>
<dbReference type="PANTHER" id="PTHR21694:SF18">
    <property type="entry name" value="COILED-COIL DOMAIN-CONTAINING PROTEIN 63"/>
    <property type="match status" value="1"/>
</dbReference>
<evidence type="ECO:0000313" key="5">
    <source>
        <dbReference type="Proteomes" id="UP001153148"/>
    </source>
</evidence>
<accession>A0ABN7P7Q8</accession>
<name>A0ABN7P7Q8_TIMPD</name>
<reference evidence="4" key="1">
    <citation type="submission" date="2021-03" db="EMBL/GenBank/DDBJ databases">
        <authorList>
            <person name="Tran Van P."/>
        </authorList>
    </citation>
    <scope>NUCLEOTIDE SEQUENCE</scope>
</reference>
<dbReference type="PANTHER" id="PTHR21694">
    <property type="entry name" value="COILED-COIL DOMAIN-CONTAINING PROTEIN 63"/>
    <property type="match status" value="1"/>
</dbReference>
<dbReference type="InterPro" id="IPR049258">
    <property type="entry name" value="ODAD1_CC"/>
</dbReference>
<dbReference type="EMBL" id="CAJPIN010029762">
    <property type="protein sequence ID" value="CAG2063860.1"/>
    <property type="molecule type" value="Genomic_DNA"/>
</dbReference>
<comment type="caution">
    <text evidence="4">The sequence shown here is derived from an EMBL/GenBank/DDBJ whole genome shotgun (WGS) entry which is preliminary data.</text>
</comment>
<evidence type="ECO:0000313" key="4">
    <source>
        <dbReference type="EMBL" id="CAG2063860.1"/>
    </source>
</evidence>
<evidence type="ECO:0000256" key="1">
    <source>
        <dbReference type="ARBA" id="ARBA00023054"/>
    </source>
</evidence>